<keyword evidence="2" id="KW-1185">Reference proteome</keyword>
<keyword evidence="1" id="KW-0418">Kinase</keyword>
<keyword evidence="1" id="KW-0723">Serine/threonine-protein kinase</keyword>
<protein>
    <submittedName>
        <fullName evidence="1">Serine/threonine protein kinase, CMGC</fullName>
        <ecNumber evidence="1">2.7.11.1</ecNumber>
    </submittedName>
</protein>
<accession>A0ACC2UK34</accession>
<evidence type="ECO:0000313" key="2">
    <source>
        <dbReference type="Proteomes" id="UP001165960"/>
    </source>
</evidence>
<dbReference type="Proteomes" id="UP001165960">
    <property type="component" value="Unassembled WGS sequence"/>
</dbReference>
<keyword evidence="1" id="KW-0808">Transferase</keyword>
<evidence type="ECO:0000313" key="1">
    <source>
        <dbReference type="EMBL" id="KAJ9086732.1"/>
    </source>
</evidence>
<dbReference type="EMBL" id="QTSX02000712">
    <property type="protein sequence ID" value="KAJ9086732.1"/>
    <property type="molecule type" value="Genomic_DNA"/>
</dbReference>
<sequence>MDIHPRSNKMPGSKKSNSSVKRTSSYDSLKEPRPDDFESIESLDEEDLSDYRKGGYHHVQVGDLFKDGRYRVLRKLGWGHFSTVWLVFDEKTSRHGALKIVKSASQYTDAAIDEIHLLKKVVSSNKDAPGRRHVVELLDSFEHKGPNGVHICMVFEVLGENLLNLLHCYPKGLPISLVKRIAKQTLMALDYLHRECGIIHTDLKPENILVCVDNFESILQATQTAAQNTLKTIQESLPFTLIPNGNEASDTSSVLVQDLNGIDINTPDKTNKQENLLNNLNIKIADLGNACWIDKHFTDDIQTRQYRAPEIIVGAPWNETADMWSLACLLFELLTADYLFEPHSGKTFDKDDDHLAQIIELLGPAPTSISKKGSSLPNSFEAKAS</sequence>
<gene>
    <name evidence="1" type="primary">SKY1_1</name>
    <name evidence="1" type="ORF">DSO57_1000991</name>
</gene>
<dbReference type="EC" id="2.7.11.1" evidence="1"/>
<comment type="caution">
    <text evidence="1">The sequence shown here is derived from an EMBL/GenBank/DDBJ whole genome shotgun (WGS) entry which is preliminary data.</text>
</comment>
<name>A0ACC2UK34_9FUNG</name>
<proteinExistence type="predicted"/>
<reference evidence="1" key="1">
    <citation type="submission" date="2022-04" db="EMBL/GenBank/DDBJ databases">
        <title>Genome of the entomopathogenic fungus Entomophthora muscae.</title>
        <authorList>
            <person name="Elya C."/>
            <person name="Lovett B.R."/>
            <person name="Lee E."/>
            <person name="Macias A.M."/>
            <person name="Hajek A.E."/>
            <person name="De Bivort B.L."/>
            <person name="Kasson M.T."/>
            <person name="De Fine Licht H.H."/>
            <person name="Stajich J.E."/>
        </authorList>
    </citation>
    <scope>NUCLEOTIDE SEQUENCE</scope>
    <source>
        <strain evidence="1">Berkeley</strain>
    </source>
</reference>
<organism evidence="1 2">
    <name type="scientific">Entomophthora muscae</name>
    <dbReference type="NCBI Taxonomy" id="34485"/>
    <lineage>
        <taxon>Eukaryota</taxon>
        <taxon>Fungi</taxon>
        <taxon>Fungi incertae sedis</taxon>
        <taxon>Zoopagomycota</taxon>
        <taxon>Entomophthoromycotina</taxon>
        <taxon>Entomophthoromycetes</taxon>
        <taxon>Entomophthorales</taxon>
        <taxon>Entomophthoraceae</taxon>
        <taxon>Entomophthora</taxon>
    </lineage>
</organism>